<protein>
    <submittedName>
        <fullName evidence="2">Squalene/phytoene synthase</fullName>
    </submittedName>
</protein>
<evidence type="ECO:0000313" key="3">
    <source>
        <dbReference type="Proteomes" id="UP000243679"/>
    </source>
</evidence>
<dbReference type="RefSeq" id="WP_096527183.1">
    <property type="nucleotide sequence ID" value="NZ_AP014836.1"/>
</dbReference>
<accession>A0A1Q2SNI9</accession>
<sequence>MSSYSVSYDTLDDKAYQNHILLGVSRTFALTIPQLPPKLREIVANGYLLCRIADTIEDEPTLTLEQKKSFSNAFTAVVKGQTSAQSFAQSLYPLLSDRTLATERELIKNTPRIIQITHGFTPRQRTAIERCVRIMCEGMPQFQNTASLRGLADMEAMNKYCYFVAGVVGEMLTELFCDYSPEANHHCEELRRLTLSFGQGLQMTNILKDIWDDRERRICWLPRSIFEQVNFDLENLNPNHYHPAFGDGLQYLIGITHTHLRNALTYTLLIPPKDVGIRRFCLWAIGFAILTLRKLHQNLDFSTSQQVKISRRSVKATILLTNIAASHNKVLTLLFNLAARGIPLIPLDATKIDGKQSSVLKAP</sequence>
<evidence type="ECO:0000256" key="1">
    <source>
        <dbReference type="ARBA" id="ARBA00022679"/>
    </source>
</evidence>
<dbReference type="OrthoDB" id="9807580at2"/>
<dbReference type="Gene3D" id="1.10.600.10">
    <property type="entry name" value="Farnesyl Diphosphate Synthase"/>
    <property type="match status" value="1"/>
</dbReference>
<dbReference type="InterPro" id="IPR019845">
    <property type="entry name" value="Squalene/phytoene_synthase_CS"/>
</dbReference>
<dbReference type="InterPro" id="IPR044844">
    <property type="entry name" value="Trans_IPPS_euk-type"/>
</dbReference>
<dbReference type="EMBL" id="AP014836">
    <property type="protein sequence ID" value="BAW80667.1"/>
    <property type="molecule type" value="Genomic_DNA"/>
</dbReference>
<dbReference type="PROSITE" id="PS01044">
    <property type="entry name" value="SQUALEN_PHYTOEN_SYN_1"/>
    <property type="match status" value="1"/>
</dbReference>
<name>A0A1Q2SNI9_9GAMM</name>
<keyword evidence="3" id="KW-1185">Reference proteome</keyword>
<dbReference type="SFLD" id="SFLDG01018">
    <property type="entry name" value="Squalene/Phytoene_Synthase_Lik"/>
    <property type="match status" value="1"/>
</dbReference>
<dbReference type="Pfam" id="PF00494">
    <property type="entry name" value="SQS_PSY"/>
    <property type="match status" value="1"/>
</dbReference>
<reference evidence="2 3" key="1">
    <citation type="journal article" date="2017" name="ISME J.">
        <title>An acid-tolerant ammonia-oxidizing ?-proteobacterium from soil.</title>
        <authorList>
            <person name="Hayatsu M."/>
            <person name="Tago K."/>
            <person name="Uchiyama I."/>
            <person name="Toyoda A."/>
            <person name="Wang Y."/>
            <person name="Shimomura Y."/>
            <person name="Okubo T."/>
            <person name="Kurisu F."/>
            <person name="Hirono Y."/>
            <person name="Nonaka K."/>
            <person name="Akiyama H."/>
            <person name="Itoh T."/>
            <person name="Takami H."/>
        </authorList>
    </citation>
    <scope>NUCLEOTIDE SEQUENCE [LARGE SCALE GENOMIC DNA]</scope>
    <source>
        <strain evidence="2 3">TAO100</strain>
    </source>
</reference>
<dbReference type="CDD" id="cd00683">
    <property type="entry name" value="Trans_IPPS_HH"/>
    <property type="match status" value="1"/>
</dbReference>
<dbReference type="PANTHER" id="PTHR11626:SF2">
    <property type="entry name" value="SQUALENE SYNTHASE"/>
    <property type="match status" value="1"/>
</dbReference>
<dbReference type="KEGG" id="ntt:TAO_1297"/>
<dbReference type="InterPro" id="IPR033904">
    <property type="entry name" value="Trans_IPPS_HH"/>
</dbReference>
<evidence type="ECO:0000313" key="2">
    <source>
        <dbReference type="EMBL" id="BAW80667.1"/>
    </source>
</evidence>
<dbReference type="GO" id="GO:0051996">
    <property type="term" value="F:squalene synthase [NAD(P)H] activity"/>
    <property type="evidence" value="ECO:0007669"/>
    <property type="project" value="InterPro"/>
</dbReference>
<dbReference type="InterPro" id="IPR008949">
    <property type="entry name" value="Isoprenoid_synthase_dom_sf"/>
</dbReference>
<dbReference type="SFLD" id="SFLDS00005">
    <property type="entry name" value="Isoprenoid_Synthase_Type_I"/>
    <property type="match status" value="1"/>
</dbReference>
<dbReference type="Proteomes" id="UP000243679">
    <property type="component" value="Chromosome"/>
</dbReference>
<dbReference type="InterPro" id="IPR002060">
    <property type="entry name" value="Squ/phyt_synthse"/>
</dbReference>
<gene>
    <name evidence="2" type="ORF">TAO_1297</name>
</gene>
<keyword evidence="1" id="KW-0808">Transferase</keyword>
<proteinExistence type="predicted"/>
<dbReference type="AlphaFoldDB" id="A0A1Q2SNI9"/>
<dbReference type="GO" id="GO:0045338">
    <property type="term" value="P:farnesyl diphosphate metabolic process"/>
    <property type="evidence" value="ECO:0007669"/>
    <property type="project" value="InterPro"/>
</dbReference>
<dbReference type="GO" id="GO:0016117">
    <property type="term" value="P:carotenoid biosynthetic process"/>
    <property type="evidence" value="ECO:0007669"/>
    <property type="project" value="UniProtKB-ARBA"/>
</dbReference>
<dbReference type="SUPFAM" id="SSF48576">
    <property type="entry name" value="Terpenoid synthases"/>
    <property type="match status" value="1"/>
</dbReference>
<organism evidence="2 3">
    <name type="scientific">Candidatus Nitrosoglobus terrae</name>
    <dbReference type="NCBI Taxonomy" id="1630141"/>
    <lineage>
        <taxon>Bacteria</taxon>
        <taxon>Pseudomonadati</taxon>
        <taxon>Pseudomonadota</taxon>
        <taxon>Gammaproteobacteria</taxon>
        <taxon>Chromatiales</taxon>
        <taxon>Chromatiaceae</taxon>
        <taxon>Candidatus Nitrosoglobus</taxon>
    </lineage>
</organism>
<dbReference type="PANTHER" id="PTHR11626">
    <property type="entry name" value="FARNESYL-DIPHOSPHATE FARNESYLTRANSFERASE"/>
    <property type="match status" value="1"/>
</dbReference>